<accession>A0A8H7WG36</accession>
<evidence type="ECO:0000259" key="1">
    <source>
        <dbReference type="PROSITE" id="PS50181"/>
    </source>
</evidence>
<dbReference type="EMBL" id="JAFJYH010000022">
    <property type="protein sequence ID" value="KAG4424271.1"/>
    <property type="molecule type" value="Genomic_DNA"/>
</dbReference>
<protein>
    <recommendedName>
        <fullName evidence="1">F-box domain-containing protein</fullName>
    </recommendedName>
</protein>
<name>A0A8H7WG36_9HELO</name>
<dbReference type="InterPro" id="IPR001810">
    <property type="entry name" value="F-box_dom"/>
</dbReference>
<sequence>MYTLPLDLLRSIIQYVPKRDLPAVRLACHSFEYPAAEFLYCNATVWIQRQSLERLSRIAHGSVGRYVKRLTLGFELLPTELPPPESYLSWLYHQHCRENPSDLTRPPYPFLTFANIGEFTGRTDWTEHRMLEAYGHYGRMIEEQQLMEVTGMDIVSLAASLSRLDNLHSIVIKADYYNEDRSLSDFPRDISVLLEKALLIPYYNRNIRKDQGRRHLRNIIRATAAAVVEVTELVISDSDNIMATRILSLRPQDLQIAVLAFQHVKKFYFKLPDFTANASDEKIFAGGQLAQLIEAMGCLEELTLVSSACNPYVPWEAICGNRRLGSLRVLDLQSFDFQEQEFMEFLVRHNTTLRVVKLFCVEMYSGTFLSLLSRMRENLELVSLELTGVLEDVAGNFLDYSCVAAKALGDYVTKRSQQFPFDSIQRHQRENSEDK</sequence>
<reference evidence="2" key="1">
    <citation type="submission" date="2021-02" db="EMBL/GenBank/DDBJ databases">
        <title>Genome sequence Cadophora malorum strain M34.</title>
        <authorList>
            <person name="Stefanovic E."/>
            <person name="Vu D."/>
            <person name="Scully C."/>
            <person name="Dijksterhuis J."/>
            <person name="Roader J."/>
            <person name="Houbraken J."/>
        </authorList>
    </citation>
    <scope>NUCLEOTIDE SEQUENCE</scope>
    <source>
        <strain evidence="2">M34</strain>
    </source>
</reference>
<dbReference type="PROSITE" id="PS50181">
    <property type="entry name" value="FBOX"/>
    <property type="match status" value="1"/>
</dbReference>
<gene>
    <name evidence="2" type="ORF">IFR04_002512</name>
</gene>
<dbReference type="OrthoDB" id="5422579at2759"/>
<keyword evidence="3" id="KW-1185">Reference proteome</keyword>
<evidence type="ECO:0000313" key="2">
    <source>
        <dbReference type="EMBL" id="KAG4424271.1"/>
    </source>
</evidence>
<organism evidence="2 3">
    <name type="scientific">Cadophora malorum</name>
    <dbReference type="NCBI Taxonomy" id="108018"/>
    <lineage>
        <taxon>Eukaryota</taxon>
        <taxon>Fungi</taxon>
        <taxon>Dikarya</taxon>
        <taxon>Ascomycota</taxon>
        <taxon>Pezizomycotina</taxon>
        <taxon>Leotiomycetes</taxon>
        <taxon>Helotiales</taxon>
        <taxon>Ploettnerulaceae</taxon>
        <taxon>Cadophora</taxon>
    </lineage>
</organism>
<feature type="domain" description="F-box" evidence="1">
    <location>
        <begin position="1"/>
        <end position="49"/>
    </location>
</feature>
<dbReference type="AlphaFoldDB" id="A0A8H7WG36"/>
<dbReference type="Proteomes" id="UP000664132">
    <property type="component" value="Unassembled WGS sequence"/>
</dbReference>
<proteinExistence type="predicted"/>
<evidence type="ECO:0000313" key="3">
    <source>
        <dbReference type="Proteomes" id="UP000664132"/>
    </source>
</evidence>
<comment type="caution">
    <text evidence="2">The sequence shown here is derived from an EMBL/GenBank/DDBJ whole genome shotgun (WGS) entry which is preliminary data.</text>
</comment>